<feature type="compositionally biased region" description="Basic and acidic residues" evidence="3">
    <location>
        <begin position="68"/>
        <end position="77"/>
    </location>
</feature>
<name>A0A286T6E8_9BURK</name>
<dbReference type="EMBL" id="AP018357">
    <property type="protein sequence ID" value="BBA37652.1"/>
    <property type="molecule type" value="Genomic_DNA"/>
</dbReference>
<gene>
    <name evidence="4" type="ORF">BCCH1_00620</name>
</gene>
<dbReference type="InterPro" id="IPR016181">
    <property type="entry name" value="Acyl_CoA_acyltransferase"/>
</dbReference>
<dbReference type="PROSITE" id="PS51186">
    <property type="entry name" value="GNAT"/>
    <property type="match status" value="1"/>
</dbReference>
<dbReference type="InterPro" id="IPR050680">
    <property type="entry name" value="YpeA/RimI_acetyltransf"/>
</dbReference>
<dbReference type="Pfam" id="PF00583">
    <property type="entry name" value="Acetyltransf_1"/>
    <property type="match status" value="1"/>
</dbReference>
<protein>
    <submittedName>
        <fullName evidence="4">Uncharacterized protein</fullName>
    </submittedName>
</protein>
<dbReference type="InterPro" id="IPR000182">
    <property type="entry name" value="GNAT_dom"/>
</dbReference>
<dbReference type="GO" id="GO:0016747">
    <property type="term" value="F:acyltransferase activity, transferring groups other than amino-acyl groups"/>
    <property type="evidence" value="ECO:0007669"/>
    <property type="project" value="InterPro"/>
</dbReference>
<reference evidence="4" key="1">
    <citation type="journal article" date="2016" name="Biosci. Biotechnol. Biochem.">
        <title>Bioconversion of AHX to AOH by resting cells of Burkholderia contaminans CH-1.</title>
        <authorList>
            <person name="Choi J.H."/>
            <person name="Kikuchi A."/>
            <person name="Pumkaeo P."/>
            <person name="Hirai H."/>
            <person name="Tokuyama S."/>
            <person name="Kawagishi H."/>
        </authorList>
    </citation>
    <scope>NUCLEOTIDE SEQUENCE</scope>
    <source>
        <strain evidence="4">CH-1</strain>
    </source>
</reference>
<dbReference type="SUPFAM" id="SSF55729">
    <property type="entry name" value="Acyl-CoA N-acyltransferases (Nat)"/>
    <property type="match status" value="1"/>
</dbReference>
<evidence type="ECO:0000256" key="3">
    <source>
        <dbReference type="SAM" id="MobiDB-lite"/>
    </source>
</evidence>
<dbReference type="CDD" id="cd04301">
    <property type="entry name" value="NAT_SF"/>
    <property type="match status" value="1"/>
</dbReference>
<sequence length="265" mass="28888">MSDSTRAPLNTMPSKLDSAVGHVYLSLCDTDAAALTCCVDSDAKRPRDAIRLSAFDHAAVPNVATRQPDSRYDEDGASRGPSGPRRHARPSTGTPPMTITTRLLDAADAARFQTVRLRAVDTAPTSFLPTLAEESQVPVDEFATRITPTHERAVFGAFDGDTLVGITGVRRDARVKIAHKATIWGVFVDPAYRGQGIAQTLLECATAHAAQEWDCKQLMLCVNEINANAERLYASQGFVRFGTEPRSLFVDGRFYDEHHMVKTLG</sequence>
<feature type="region of interest" description="Disordered" evidence="3">
    <location>
        <begin position="61"/>
        <end position="97"/>
    </location>
</feature>
<accession>A0A286T6E8</accession>
<dbReference type="PANTHER" id="PTHR43420">
    <property type="entry name" value="ACETYLTRANSFERASE"/>
    <property type="match status" value="1"/>
</dbReference>
<dbReference type="Gene3D" id="3.40.630.30">
    <property type="match status" value="1"/>
</dbReference>
<evidence type="ECO:0000313" key="4">
    <source>
        <dbReference type="EMBL" id="BBA37652.1"/>
    </source>
</evidence>
<keyword evidence="2" id="KW-0012">Acyltransferase</keyword>
<dbReference type="PANTHER" id="PTHR43420:SF47">
    <property type="entry name" value="N-ACETYLTRANSFERASE DOMAIN-CONTAINING PROTEIN"/>
    <property type="match status" value="1"/>
</dbReference>
<keyword evidence="1" id="KW-0808">Transferase</keyword>
<reference evidence="4" key="2">
    <citation type="journal article" date="2017" name="Genome Announc.">
        <title>High-Quality Draft Genome Sequence of Burkholderia contaminans CH-1, a Gram-Negative Bacterium That Metabolizes 2-Azahypoxanthine, a Plant Growth-Regulating Compound.</title>
        <authorList>
            <person name="Choi J.-H."/>
            <person name="Sugiura H."/>
            <person name="Moriuchi R."/>
            <person name="Kawagishi H."/>
            <person name="Dohra H."/>
        </authorList>
    </citation>
    <scope>NUCLEOTIDE SEQUENCE</scope>
    <source>
        <strain evidence="4">CH-1</strain>
    </source>
</reference>
<evidence type="ECO:0000256" key="1">
    <source>
        <dbReference type="ARBA" id="ARBA00022679"/>
    </source>
</evidence>
<organism evidence="4">
    <name type="scientific">Burkholderia contaminans</name>
    <dbReference type="NCBI Taxonomy" id="488447"/>
    <lineage>
        <taxon>Bacteria</taxon>
        <taxon>Pseudomonadati</taxon>
        <taxon>Pseudomonadota</taxon>
        <taxon>Betaproteobacteria</taxon>
        <taxon>Burkholderiales</taxon>
        <taxon>Burkholderiaceae</taxon>
        <taxon>Burkholderia</taxon>
        <taxon>Burkholderia cepacia complex</taxon>
    </lineage>
</organism>
<dbReference type="AlphaFoldDB" id="A0A286T6E8"/>
<proteinExistence type="predicted"/>
<evidence type="ECO:0000256" key="2">
    <source>
        <dbReference type="ARBA" id="ARBA00023315"/>
    </source>
</evidence>